<dbReference type="EMBL" id="GGEC01089226">
    <property type="protein sequence ID" value="MBX69710.1"/>
    <property type="molecule type" value="Transcribed_RNA"/>
</dbReference>
<reference evidence="1" key="1">
    <citation type="submission" date="2018-02" db="EMBL/GenBank/DDBJ databases">
        <title>Rhizophora mucronata_Transcriptome.</title>
        <authorList>
            <person name="Meera S.P."/>
            <person name="Sreeshan A."/>
            <person name="Augustine A."/>
        </authorList>
    </citation>
    <scope>NUCLEOTIDE SEQUENCE</scope>
    <source>
        <tissue evidence="1">Leaf</tissue>
    </source>
</reference>
<evidence type="ECO:0000313" key="1">
    <source>
        <dbReference type="EMBL" id="MBX69710.1"/>
    </source>
</evidence>
<accession>A0A2P2QRU2</accession>
<name>A0A2P2QRU2_RHIMU</name>
<sequence>MHQYQSPTLITNRKREIERIHNIHCPEI</sequence>
<proteinExistence type="predicted"/>
<organism evidence="1">
    <name type="scientific">Rhizophora mucronata</name>
    <name type="common">Asiatic mangrove</name>
    <dbReference type="NCBI Taxonomy" id="61149"/>
    <lineage>
        <taxon>Eukaryota</taxon>
        <taxon>Viridiplantae</taxon>
        <taxon>Streptophyta</taxon>
        <taxon>Embryophyta</taxon>
        <taxon>Tracheophyta</taxon>
        <taxon>Spermatophyta</taxon>
        <taxon>Magnoliopsida</taxon>
        <taxon>eudicotyledons</taxon>
        <taxon>Gunneridae</taxon>
        <taxon>Pentapetalae</taxon>
        <taxon>rosids</taxon>
        <taxon>fabids</taxon>
        <taxon>Malpighiales</taxon>
        <taxon>Rhizophoraceae</taxon>
        <taxon>Rhizophora</taxon>
    </lineage>
</organism>
<dbReference type="AlphaFoldDB" id="A0A2P2QRU2"/>
<protein>
    <submittedName>
        <fullName evidence="1">Uncharacterized protein</fullName>
    </submittedName>
</protein>